<gene>
    <name evidence="3" type="ORF">GCM10011450_27280</name>
</gene>
<evidence type="ECO:0000259" key="2">
    <source>
        <dbReference type="Pfam" id="PF13439"/>
    </source>
</evidence>
<dbReference type="RefSeq" id="WP_229794033.1">
    <property type="nucleotide sequence ID" value="NZ_BAABFY010000011.1"/>
</dbReference>
<dbReference type="GO" id="GO:0016757">
    <property type="term" value="F:glycosyltransferase activity"/>
    <property type="evidence" value="ECO:0007669"/>
    <property type="project" value="InterPro"/>
</dbReference>
<sequence length="391" mass="44227">MQHYHKLSEPVLKVLHVFKTYYPDTYGGIEEVIYQLATHSAQYGIQAEVFTLSKNVSGLADDIYDGHCVHRVKQDFELASTTFSMSAFRHFRKIARDFDLIHYHFPWPVMDLLHFSAGHGKPSVVTYHSDIIKQKFLLQLYKPVQRQFLKSVQAIVATSPNYAQSSAVLREFPSKLSTVPIGIAPVPLTDAIRERIRHWENVLAGPFFLFIGALRYYKGLDTLIEAAASVPYPIVIAGAGSEEVRLKEAVQKKGLSNVMFVGPVSENDKYALLYLSYCFVFPSFTRTEAYGIVLVEASMYGKPMITCEIGTGTTYINQDKETGVVVPPQNPSAFAGAMEQLWNAPELAKQYGHNAQQRYERYYTAERMMKSYAELYNKCINVEFSALCDSE</sequence>
<dbReference type="AlphaFoldDB" id="A0A918JQS1"/>
<dbReference type="CDD" id="cd03795">
    <property type="entry name" value="GT4_WfcD-like"/>
    <property type="match status" value="1"/>
</dbReference>
<dbReference type="PANTHER" id="PTHR12526">
    <property type="entry name" value="GLYCOSYLTRANSFERASE"/>
    <property type="match status" value="1"/>
</dbReference>
<dbReference type="Pfam" id="PF00534">
    <property type="entry name" value="Glycos_transf_1"/>
    <property type="match status" value="1"/>
</dbReference>
<dbReference type="Pfam" id="PF13439">
    <property type="entry name" value="Glyco_transf_4"/>
    <property type="match status" value="1"/>
</dbReference>
<dbReference type="Gene3D" id="3.40.50.2000">
    <property type="entry name" value="Glycogen Phosphorylase B"/>
    <property type="match status" value="2"/>
</dbReference>
<reference evidence="3" key="1">
    <citation type="journal article" date="2014" name="Int. J. Syst. Evol. Microbiol.">
        <title>Complete genome sequence of Corynebacterium casei LMG S-19264T (=DSM 44701T), isolated from a smear-ripened cheese.</title>
        <authorList>
            <consortium name="US DOE Joint Genome Institute (JGI-PGF)"/>
            <person name="Walter F."/>
            <person name="Albersmeier A."/>
            <person name="Kalinowski J."/>
            <person name="Ruckert C."/>
        </authorList>
    </citation>
    <scope>NUCLEOTIDE SEQUENCE</scope>
    <source>
        <strain evidence="3">KCTC 23732</strain>
    </source>
</reference>
<organism evidence="3 4">
    <name type="scientific">Advenella faeciporci</name>
    <dbReference type="NCBI Taxonomy" id="797535"/>
    <lineage>
        <taxon>Bacteria</taxon>
        <taxon>Pseudomonadati</taxon>
        <taxon>Pseudomonadota</taxon>
        <taxon>Betaproteobacteria</taxon>
        <taxon>Burkholderiales</taxon>
        <taxon>Alcaligenaceae</taxon>
    </lineage>
</organism>
<dbReference type="InterPro" id="IPR028098">
    <property type="entry name" value="Glyco_trans_4-like_N"/>
</dbReference>
<evidence type="ECO:0000313" key="4">
    <source>
        <dbReference type="Proteomes" id="UP000608345"/>
    </source>
</evidence>
<evidence type="ECO:0000313" key="3">
    <source>
        <dbReference type="EMBL" id="GGW96216.1"/>
    </source>
</evidence>
<protein>
    <submittedName>
        <fullName evidence="3">Glycosyl transferase family 1</fullName>
    </submittedName>
</protein>
<keyword evidence="4" id="KW-1185">Reference proteome</keyword>
<evidence type="ECO:0000259" key="1">
    <source>
        <dbReference type="Pfam" id="PF00534"/>
    </source>
</evidence>
<name>A0A918JQS1_9BURK</name>
<dbReference type="EMBL" id="BMYS01000029">
    <property type="protein sequence ID" value="GGW96216.1"/>
    <property type="molecule type" value="Genomic_DNA"/>
</dbReference>
<comment type="caution">
    <text evidence="3">The sequence shown here is derived from an EMBL/GenBank/DDBJ whole genome shotgun (WGS) entry which is preliminary data.</text>
</comment>
<dbReference type="InterPro" id="IPR001296">
    <property type="entry name" value="Glyco_trans_1"/>
</dbReference>
<accession>A0A918JQS1</accession>
<feature type="domain" description="Glycosyl transferase family 1" evidence="1">
    <location>
        <begin position="205"/>
        <end position="358"/>
    </location>
</feature>
<dbReference type="PANTHER" id="PTHR12526:SF627">
    <property type="entry name" value="D-RHAMNOSYLTRANSFERASE WBPZ"/>
    <property type="match status" value="1"/>
</dbReference>
<dbReference type="SUPFAM" id="SSF53756">
    <property type="entry name" value="UDP-Glycosyltransferase/glycogen phosphorylase"/>
    <property type="match status" value="1"/>
</dbReference>
<dbReference type="Proteomes" id="UP000608345">
    <property type="component" value="Unassembled WGS sequence"/>
</dbReference>
<reference evidence="3" key="2">
    <citation type="submission" date="2020-09" db="EMBL/GenBank/DDBJ databases">
        <authorList>
            <person name="Sun Q."/>
            <person name="Kim S."/>
        </authorList>
    </citation>
    <scope>NUCLEOTIDE SEQUENCE</scope>
    <source>
        <strain evidence="3">KCTC 23732</strain>
    </source>
</reference>
<feature type="domain" description="Glycosyltransferase subfamily 4-like N-terminal" evidence="2">
    <location>
        <begin position="26"/>
        <end position="183"/>
    </location>
</feature>
<keyword evidence="3" id="KW-0808">Transferase</keyword>
<proteinExistence type="predicted"/>